<organism evidence="2 3">
    <name type="scientific">Shouchella miscanthi</name>
    <dbReference type="NCBI Taxonomy" id="2598861"/>
    <lineage>
        <taxon>Bacteria</taxon>
        <taxon>Bacillati</taxon>
        <taxon>Bacillota</taxon>
        <taxon>Bacilli</taxon>
        <taxon>Bacillales</taxon>
        <taxon>Bacillaceae</taxon>
        <taxon>Shouchella</taxon>
    </lineage>
</organism>
<dbReference type="EMBL" id="JAROAS010000062">
    <property type="protein sequence ID" value="MED4130274.1"/>
    <property type="molecule type" value="Genomic_DNA"/>
</dbReference>
<dbReference type="SUPFAM" id="SSF52266">
    <property type="entry name" value="SGNH hydrolase"/>
    <property type="match status" value="1"/>
</dbReference>
<dbReference type="InterPro" id="IPR051532">
    <property type="entry name" value="Ester_Hydrolysis_Enzymes"/>
</dbReference>
<name>A0ABU6NQ04_9BACI</name>
<dbReference type="InterPro" id="IPR036514">
    <property type="entry name" value="SGNH_hydro_sf"/>
</dbReference>
<evidence type="ECO:0000313" key="3">
    <source>
        <dbReference type="Proteomes" id="UP001341820"/>
    </source>
</evidence>
<proteinExistence type="predicted"/>
<dbReference type="Proteomes" id="UP001341820">
    <property type="component" value="Unassembled WGS sequence"/>
</dbReference>
<dbReference type="PANTHER" id="PTHR30383:SF27">
    <property type="entry name" value="SPORE GERMINATION LIPASE LIPC"/>
    <property type="match status" value="1"/>
</dbReference>
<dbReference type="Gene3D" id="3.40.50.1110">
    <property type="entry name" value="SGNH hydrolase"/>
    <property type="match status" value="1"/>
</dbReference>
<gene>
    <name evidence="2" type="ORF">P5F74_19375</name>
</gene>
<accession>A0ABU6NQ04</accession>
<evidence type="ECO:0000313" key="2">
    <source>
        <dbReference type="EMBL" id="MED4130274.1"/>
    </source>
</evidence>
<dbReference type="Pfam" id="PF13472">
    <property type="entry name" value="Lipase_GDSL_2"/>
    <property type="match status" value="1"/>
</dbReference>
<dbReference type="RefSeq" id="WP_328238882.1">
    <property type="nucleotide sequence ID" value="NZ_JAROAS010000062.1"/>
</dbReference>
<sequence length="212" mass="23733">MERRGVNYLAIGDSLTTGVGASGKPDGFVSIYRHYASGALQAPVKTLTVARSGLTTGQIYRLVYQQPVTSITEANFITITGGGNDLIQSVQYGRQPFSVEKVEHAIKNAIYWMTQLVSYITEIKRGKAIPYKIIVFNSYNPLDFVPFVDQSIKSFNRGIQSLTRFPHVQVVDVYQAFKRRNHYVLSRDAFHPNNKGYSVMANEAAKKGFQLN</sequence>
<dbReference type="PANTHER" id="PTHR30383">
    <property type="entry name" value="THIOESTERASE 1/PROTEASE 1/LYSOPHOSPHOLIPASE L1"/>
    <property type="match status" value="1"/>
</dbReference>
<feature type="domain" description="SGNH hydrolase-type esterase" evidence="1">
    <location>
        <begin position="10"/>
        <end position="198"/>
    </location>
</feature>
<protein>
    <submittedName>
        <fullName evidence="2">GDSL-type esterase/lipase family protein</fullName>
    </submittedName>
</protein>
<reference evidence="2 3" key="1">
    <citation type="submission" date="2023-03" db="EMBL/GenBank/DDBJ databases">
        <title>Bacillus Genome Sequencing.</title>
        <authorList>
            <person name="Dunlap C."/>
        </authorList>
    </citation>
    <scope>NUCLEOTIDE SEQUENCE [LARGE SCALE GENOMIC DNA]</scope>
    <source>
        <strain evidence="2 3">B-4107</strain>
    </source>
</reference>
<evidence type="ECO:0000259" key="1">
    <source>
        <dbReference type="Pfam" id="PF13472"/>
    </source>
</evidence>
<comment type="caution">
    <text evidence="2">The sequence shown here is derived from an EMBL/GenBank/DDBJ whole genome shotgun (WGS) entry which is preliminary data.</text>
</comment>
<dbReference type="InterPro" id="IPR013830">
    <property type="entry name" value="SGNH_hydro"/>
</dbReference>
<keyword evidence="3" id="KW-1185">Reference proteome</keyword>